<dbReference type="NCBIfam" id="TIGR01135">
    <property type="entry name" value="glmS"/>
    <property type="match status" value="1"/>
</dbReference>
<keyword evidence="7 10" id="KW-0808">Transferase</keyword>
<evidence type="ECO:0000256" key="6">
    <source>
        <dbReference type="ARBA" id="ARBA00022576"/>
    </source>
</evidence>
<dbReference type="InterPro" id="IPR035490">
    <property type="entry name" value="GlmS/FrlB_SIS"/>
</dbReference>
<dbReference type="InterPro" id="IPR035466">
    <property type="entry name" value="GlmS/AgaS_SIS"/>
</dbReference>
<dbReference type="GO" id="GO:0005829">
    <property type="term" value="C:cytosol"/>
    <property type="evidence" value="ECO:0007669"/>
    <property type="project" value="TreeGrafter"/>
</dbReference>
<accession>A0A0A2CBI2</accession>
<dbReference type="GO" id="GO:0097367">
    <property type="term" value="F:carbohydrate derivative binding"/>
    <property type="evidence" value="ECO:0007669"/>
    <property type="project" value="InterPro"/>
</dbReference>
<keyword evidence="5 10" id="KW-0963">Cytoplasm</keyword>
<organism evidence="13 14">
    <name type="scientific">Prochlorococcus marinus str. PAC1</name>
    <dbReference type="NCBI Taxonomy" id="59924"/>
    <lineage>
        <taxon>Bacteria</taxon>
        <taxon>Bacillati</taxon>
        <taxon>Cyanobacteriota</taxon>
        <taxon>Cyanophyceae</taxon>
        <taxon>Synechococcales</taxon>
        <taxon>Prochlorococcaceae</taxon>
        <taxon>Prochlorococcus</taxon>
    </lineage>
</organism>
<feature type="active site" description="Nucleophile; for GATase activity" evidence="10">
    <location>
        <position position="2"/>
    </location>
</feature>
<dbReference type="Gene3D" id="3.60.20.10">
    <property type="entry name" value="Glutamine Phosphoribosylpyrophosphate, subunit 1, domain 1"/>
    <property type="match status" value="1"/>
</dbReference>
<dbReference type="SUPFAM" id="SSF53697">
    <property type="entry name" value="SIS domain"/>
    <property type="match status" value="1"/>
</dbReference>
<dbReference type="RefSeq" id="WP_036904462.1">
    <property type="nucleotide sequence ID" value="NZ_CP138967.1"/>
</dbReference>
<evidence type="ECO:0000256" key="3">
    <source>
        <dbReference type="ARBA" id="ARBA00012916"/>
    </source>
</evidence>
<feature type="active site" description="For Fru-6P isomerization activity" evidence="10">
    <location>
        <position position="629"/>
    </location>
</feature>
<dbReference type="Pfam" id="PF01380">
    <property type="entry name" value="SIS"/>
    <property type="match status" value="2"/>
</dbReference>
<evidence type="ECO:0000256" key="4">
    <source>
        <dbReference type="ARBA" id="ARBA00016090"/>
    </source>
</evidence>
<evidence type="ECO:0000256" key="10">
    <source>
        <dbReference type="HAMAP-Rule" id="MF_00164"/>
    </source>
</evidence>
<dbReference type="NCBIfam" id="NF001484">
    <property type="entry name" value="PRK00331.1"/>
    <property type="match status" value="1"/>
</dbReference>
<evidence type="ECO:0000313" key="14">
    <source>
        <dbReference type="Proteomes" id="UP000030392"/>
    </source>
</evidence>
<evidence type="ECO:0000256" key="9">
    <source>
        <dbReference type="ARBA" id="ARBA00022962"/>
    </source>
</evidence>
<evidence type="ECO:0000259" key="11">
    <source>
        <dbReference type="PROSITE" id="PS51278"/>
    </source>
</evidence>
<dbReference type="HAMAP" id="MF_00164">
    <property type="entry name" value="GlmS"/>
    <property type="match status" value="1"/>
</dbReference>
<name>A0A0A2CBI2_PROMR</name>
<protein>
    <recommendedName>
        <fullName evidence="4 10">Glutamine--fructose-6-phosphate aminotransferase [isomerizing]</fullName>
        <ecNumber evidence="3 10">2.6.1.16</ecNumber>
    </recommendedName>
    <alternativeName>
        <fullName evidence="10">D-fructose-6-phosphate amidotransferase</fullName>
    </alternativeName>
    <alternativeName>
        <fullName evidence="10">GFAT</fullName>
    </alternativeName>
    <alternativeName>
        <fullName evidence="10">Glucosamine-6-phosphate synthase</fullName>
    </alternativeName>
    <alternativeName>
        <fullName evidence="10">Hexosephosphate aminotransferase</fullName>
    </alternativeName>
    <alternativeName>
        <fullName evidence="10">L-glutamine--D-fructose-6-phosphate amidotransferase</fullName>
    </alternativeName>
</protein>
<comment type="catalytic activity">
    <reaction evidence="1 10">
        <text>D-fructose 6-phosphate + L-glutamine = D-glucosamine 6-phosphate + L-glutamate</text>
        <dbReference type="Rhea" id="RHEA:13237"/>
        <dbReference type="ChEBI" id="CHEBI:29985"/>
        <dbReference type="ChEBI" id="CHEBI:58359"/>
        <dbReference type="ChEBI" id="CHEBI:58725"/>
        <dbReference type="ChEBI" id="CHEBI:61527"/>
        <dbReference type="EC" id="2.6.1.16"/>
    </reaction>
</comment>
<dbReference type="FunFam" id="3.40.50.10490:FF:000001">
    <property type="entry name" value="Glutamine--fructose-6-phosphate aminotransferase [isomerizing]"/>
    <property type="match status" value="1"/>
</dbReference>
<dbReference type="PANTHER" id="PTHR10937">
    <property type="entry name" value="GLUCOSAMINE--FRUCTOSE-6-PHOSPHATE AMINOTRANSFERASE, ISOMERIZING"/>
    <property type="match status" value="1"/>
</dbReference>
<evidence type="ECO:0000259" key="12">
    <source>
        <dbReference type="PROSITE" id="PS51464"/>
    </source>
</evidence>
<feature type="domain" description="Glutamine amidotransferase type-2" evidence="11">
    <location>
        <begin position="2"/>
        <end position="234"/>
    </location>
</feature>
<dbReference type="EC" id="2.6.1.16" evidence="3 10"/>
<dbReference type="GO" id="GO:0006487">
    <property type="term" value="P:protein N-linked glycosylation"/>
    <property type="evidence" value="ECO:0007669"/>
    <property type="project" value="TreeGrafter"/>
</dbReference>
<dbReference type="CDD" id="cd05008">
    <property type="entry name" value="SIS_GlmS_GlmD_1"/>
    <property type="match status" value="1"/>
</dbReference>
<evidence type="ECO:0000256" key="1">
    <source>
        <dbReference type="ARBA" id="ARBA00001031"/>
    </source>
</evidence>
<dbReference type="GO" id="GO:0006002">
    <property type="term" value="P:fructose 6-phosphate metabolic process"/>
    <property type="evidence" value="ECO:0007669"/>
    <property type="project" value="TreeGrafter"/>
</dbReference>
<dbReference type="InterPro" id="IPR047084">
    <property type="entry name" value="GFAT_N"/>
</dbReference>
<sequence>MCGIFAVVGSREASSLLIDGLRKLEYRGYDSAGMATVDNLNNDQIGQLNVTKATGKLINLSNLIKKKPPKGHVGIAHTRWATHGKPNERNAHPHLDFSGQIAVVQNGIIENYRDLTNSLKLKGIKLTSETDTEIIPHLIGLEIEHSLANGLSPNEQTLLIAVQKVLTFLEGTYSIAVIWSKAPNALVVARRQAPLVLGFGEGEFFCASDTPALTGFTRTFLPLRDHESALLTPLGIELYDNDGKRQHRAPSILEGTEFFADKRNFRHFMLKEIYEQPETAQQWIDRFLPMDFPSEHPIALPVSKSILENIEQIQILACGTSRHAGMVGAYLLEQFAGVPTKVYFASEFRYAPPPLSPHTLTIGVSQSGETADTLAALRMEKERRDSIQDPNFSFHHLGITNRVDSSFGRELDNVIDIGSGIEIGVAATKTFLGQMLSFYGLTLLFASQRQKRKSQEILDLSNDLRLIPKQLTNLIKKHDSLSKEIAHLFVETKDVIFLGRGINYPIALEGALKLKEISYIHAQGYPAGELKHGPIALLDQHVPVVSIAVPGIVYEKVLSNSQEAKARDARLIGVSTHRSESEMFDELFTIPKVSEWVSPLLTVVPLQLFSYHIAAHKGLDVDQPRNLAKSVTVE</sequence>
<dbReference type="Gene3D" id="3.40.50.10490">
    <property type="entry name" value="Glucose-6-phosphate isomerase like protein, domain 1"/>
    <property type="match status" value="2"/>
</dbReference>
<dbReference type="GO" id="GO:0004360">
    <property type="term" value="F:glutamine-fructose-6-phosphate transaminase (isomerizing) activity"/>
    <property type="evidence" value="ECO:0007669"/>
    <property type="project" value="UniProtKB-UniRule"/>
</dbReference>
<evidence type="ECO:0000256" key="2">
    <source>
        <dbReference type="ARBA" id="ARBA00004496"/>
    </source>
</evidence>
<dbReference type="InterPro" id="IPR029055">
    <property type="entry name" value="Ntn_hydrolases_N"/>
</dbReference>
<dbReference type="InterPro" id="IPR017932">
    <property type="entry name" value="GATase_2_dom"/>
</dbReference>
<dbReference type="PROSITE" id="PS51278">
    <property type="entry name" value="GATASE_TYPE_2"/>
    <property type="match status" value="1"/>
</dbReference>
<evidence type="ECO:0000256" key="7">
    <source>
        <dbReference type="ARBA" id="ARBA00022679"/>
    </source>
</evidence>
<dbReference type="InterPro" id="IPR001347">
    <property type="entry name" value="SIS_dom"/>
</dbReference>
<dbReference type="SUPFAM" id="SSF56235">
    <property type="entry name" value="N-terminal nucleophile aminohydrolases (Ntn hydrolases)"/>
    <property type="match status" value="1"/>
</dbReference>
<comment type="subunit">
    <text evidence="10">Homodimer.</text>
</comment>
<evidence type="ECO:0000256" key="5">
    <source>
        <dbReference type="ARBA" id="ARBA00022490"/>
    </source>
</evidence>
<proteinExistence type="inferred from homology"/>
<comment type="caution">
    <text evidence="13">The sequence shown here is derived from an EMBL/GenBank/DDBJ whole genome shotgun (WGS) entry which is preliminary data.</text>
</comment>
<evidence type="ECO:0000313" key="13">
    <source>
        <dbReference type="EMBL" id="KGG21934.1"/>
    </source>
</evidence>
<gene>
    <name evidence="10" type="primary">glmS</name>
    <name evidence="13" type="ORF">EV03_0253</name>
</gene>
<reference evidence="14" key="1">
    <citation type="journal article" date="2014" name="Sci. Data">
        <title>Genomes of diverse isolates of the marine cyanobacterium Prochlorococcus.</title>
        <authorList>
            <person name="Biller S."/>
            <person name="Berube P."/>
            <person name="Thompson J."/>
            <person name="Kelly L."/>
            <person name="Roggensack S."/>
            <person name="Awad L."/>
            <person name="Roache-Johnson K."/>
            <person name="Ding H."/>
            <person name="Giovannoni S.J."/>
            <person name="Moore L.R."/>
            <person name="Chisholm S.W."/>
        </authorList>
    </citation>
    <scope>NUCLEOTIDE SEQUENCE [LARGE SCALE GENOMIC DNA]</scope>
    <source>
        <strain evidence="14">PAC1</strain>
    </source>
</reference>
<dbReference type="Pfam" id="PF13522">
    <property type="entry name" value="GATase_6"/>
    <property type="match status" value="1"/>
</dbReference>
<feature type="domain" description="SIS" evidence="12">
    <location>
        <begin position="485"/>
        <end position="624"/>
    </location>
</feature>
<dbReference type="GO" id="GO:0006047">
    <property type="term" value="P:UDP-N-acetylglucosamine metabolic process"/>
    <property type="evidence" value="ECO:0007669"/>
    <property type="project" value="TreeGrafter"/>
</dbReference>
<keyword evidence="9" id="KW-0315">Glutamine amidotransferase</keyword>
<comment type="subcellular location">
    <subcellularLocation>
        <location evidence="2 10">Cytoplasm</location>
    </subcellularLocation>
</comment>
<dbReference type="InterPro" id="IPR005855">
    <property type="entry name" value="GFAT"/>
</dbReference>
<feature type="domain" description="SIS" evidence="12">
    <location>
        <begin position="302"/>
        <end position="451"/>
    </location>
</feature>
<dbReference type="Proteomes" id="UP000030392">
    <property type="component" value="Unassembled WGS sequence"/>
</dbReference>
<dbReference type="CDD" id="cd05009">
    <property type="entry name" value="SIS_GlmS_GlmD_2"/>
    <property type="match status" value="1"/>
</dbReference>
<dbReference type="PROSITE" id="PS51464">
    <property type="entry name" value="SIS"/>
    <property type="match status" value="2"/>
</dbReference>
<keyword evidence="6 10" id="KW-0032">Aminotransferase</keyword>
<feature type="initiator methionine" description="Removed" evidence="10">
    <location>
        <position position="1"/>
    </location>
</feature>
<dbReference type="FunFam" id="3.60.20.10:FF:000006">
    <property type="entry name" value="Glutamine--fructose-6-phosphate aminotransferase [isomerizing]"/>
    <property type="match status" value="1"/>
</dbReference>
<dbReference type="CDD" id="cd00714">
    <property type="entry name" value="GFAT"/>
    <property type="match status" value="1"/>
</dbReference>
<keyword evidence="8" id="KW-0677">Repeat</keyword>
<dbReference type="PANTHER" id="PTHR10937:SF0">
    <property type="entry name" value="GLUTAMINE--FRUCTOSE-6-PHOSPHATE TRANSAMINASE (ISOMERIZING)"/>
    <property type="match status" value="1"/>
</dbReference>
<dbReference type="EMBL" id="JNAX01000004">
    <property type="protein sequence ID" value="KGG21934.1"/>
    <property type="molecule type" value="Genomic_DNA"/>
</dbReference>
<evidence type="ECO:0000256" key="8">
    <source>
        <dbReference type="ARBA" id="ARBA00022737"/>
    </source>
</evidence>
<comment type="function">
    <text evidence="10">Catalyzes the first step in hexosamine metabolism, converting fructose-6P into glucosamine-6P using glutamine as a nitrogen source.</text>
</comment>
<dbReference type="InterPro" id="IPR046348">
    <property type="entry name" value="SIS_dom_sf"/>
</dbReference>
<dbReference type="GO" id="GO:0005975">
    <property type="term" value="P:carbohydrate metabolic process"/>
    <property type="evidence" value="ECO:0007669"/>
    <property type="project" value="UniProtKB-UniRule"/>
</dbReference>
<dbReference type="AlphaFoldDB" id="A0A0A2CBI2"/>